<dbReference type="EnsemblMetazoa" id="Aqu2.1.16844_001">
    <property type="protein sequence ID" value="Aqu2.1.16844_001"/>
    <property type="gene ID" value="Aqu2.1.16844"/>
</dbReference>
<sequence>MSFIDIYGASCSDGPVPDLCWTGQGHHSLYKYYQLNLNTFSHLLIFTVHLVVTDACVRENWLQARTASA</sequence>
<organism evidence="1">
    <name type="scientific">Amphimedon queenslandica</name>
    <name type="common">Sponge</name>
    <dbReference type="NCBI Taxonomy" id="400682"/>
    <lineage>
        <taxon>Eukaryota</taxon>
        <taxon>Metazoa</taxon>
        <taxon>Porifera</taxon>
        <taxon>Demospongiae</taxon>
        <taxon>Heteroscleromorpha</taxon>
        <taxon>Haplosclerida</taxon>
        <taxon>Niphatidae</taxon>
        <taxon>Amphimedon</taxon>
    </lineage>
</organism>
<dbReference type="InParanoid" id="A0A1X7TPI0"/>
<dbReference type="AlphaFoldDB" id="A0A1X7TPI0"/>
<proteinExistence type="predicted"/>
<reference evidence="1" key="1">
    <citation type="submission" date="2017-05" db="UniProtKB">
        <authorList>
            <consortium name="EnsemblMetazoa"/>
        </authorList>
    </citation>
    <scope>IDENTIFICATION</scope>
</reference>
<evidence type="ECO:0000313" key="1">
    <source>
        <dbReference type="EnsemblMetazoa" id="Aqu2.1.16844_001"/>
    </source>
</evidence>
<name>A0A1X7TPI0_AMPQE</name>
<accession>A0A1X7TPI0</accession>
<protein>
    <submittedName>
        <fullName evidence="1">Uncharacterized protein</fullName>
    </submittedName>
</protein>